<evidence type="ECO:0000313" key="3">
    <source>
        <dbReference type="Proteomes" id="UP000054248"/>
    </source>
</evidence>
<sequence length="348" mass="39073">MISNPAESTIDSAGGETQTDLNIATVGSFPKPKNGYVLPTGSAEHLRLDLQHEAPKLVQVALSPTESHQRYILDVGTGSGRWAVEMSENFPNAKVLGIDTHLPSVLGDPSRPVPSNCSFKIADANCDMNNLDSMFDIIHQRCVEPGINDTDLFFYESARILRPGGVLLSVGANPQLIDTKGRILPIQKPGDVGYSHYQHMLGYLLEIHLKKGPFRIRHAFWKSMLESNPNYNQVKIEQVLVPLGPWPGMGETERKLAETMQQNLLRLWPTFKAILERDGGFSEEFVHNLSEGGLNELREVPPPVRSYSKWVFTMAVRNENPWTAQKEPWQEPPGFDMFDYFVRPLPKE</sequence>
<feature type="domain" description="Methyltransferase" evidence="1">
    <location>
        <begin position="72"/>
        <end position="170"/>
    </location>
</feature>
<dbReference type="SUPFAM" id="SSF53335">
    <property type="entry name" value="S-adenosyl-L-methionine-dependent methyltransferases"/>
    <property type="match status" value="1"/>
</dbReference>
<dbReference type="OrthoDB" id="2013972at2759"/>
<name>A0A0C3Q471_9AGAM</name>
<accession>A0A0C3Q471</accession>
<dbReference type="Proteomes" id="UP000054248">
    <property type="component" value="Unassembled WGS sequence"/>
</dbReference>
<dbReference type="InterPro" id="IPR025714">
    <property type="entry name" value="Methyltranfer_dom"/>
</dbReference>
<reference evidence="3" key="2">
    <citation type="submission" date="2015-01" db="EMBL/GenBank/DDBJ databases">
        <title>Evolutionary Origins and Diversification of the Mycorrhizal Mutualists.</title>
        <authorList>
            <consortium name="DOE Joint Genome Institute"/>
            <consortium name="Mycorrhizal Genomics Consortium"/>
            <person name="Kohler A."/>
            <person name="Kuo A."/>
            <person name="Nagy L.G."/>
            <person name="Floudas D."/>
            <person name="Copeland A."/>
            <person name="Barry K.W."/>
            <person name="Cichocki N."/>
            <person name="Veneault-Fourrey C."/>
            <person name="LaButti K."/>
            <person name="Lindquist E.A."/>
            <person name="Lipzen A."/>
            <person name="Lundell T."/>
            <person name="Morin E."/>
            <person name="Murat C."/>
            <person name="Riley R."/>
            <person name="Ohm R."/>
            <person name="Sun H."/>
            <person name="Tunlid A."/>
            <person name="Henrissat B."/>
            <person name="Grigoriev I.V."/>
            <person name="Hibbett D.S."/>
            <person name="Martin F."/>
        </authorList>
    </citation>
    <scope>NUCLEOTIDE SEQUENCE [LARGE SCALE GENOMIC DNA]</scope>
    <source>
        <strain evidence="3">MUT 4182</strain>
    </source>
</reference>
<keyword evidence="3" id="KW-1185">Reference proteome</keyword>
<dbReference type="InterPro" id="IPR029063">
    <property type="entry name" value="SAM-dependent_MTases_sf"/>
</dbReference>
<dbReference type="HOGENOM" id="CLU_010595_5_2_1"/>
<evidence type="ECO:0000313" key="2">
    <source>
        <dbReference type="EMBL" id="KIO23675.1"/>
    </source>
</evidence>
<dbReference type="Gene3D" id="3.40.50.150">
    <property type="entry name" value="Vaccinia Virus protein VP39"/>
    <property type="match status" value="1"/>
</dbReference>
<proteinExistence type="predicted"/>
<reference evidence="2 3" key="1">
    <citation type="submission" date="2014-04" db="EMBL/GenBank/DDBJ databases">
        <authorList>
            <consortium name="DOE Joint Genome Institute"/>
            <person name="Kuo A."/>
            <person name="Girlanda M."/>
            <person name="Perotto S."/>
            <person name="Kohler A."/>
            <person name="Nagy L.G."/>
            <person name="Floudas D."/>
            <person name="Copeland A."/>
            <person name="Barry K.W."/>
            <person name="Cichocki N."/>
            <person name="Veneault-Fourrey C."/>
            <person name="LaButti K."/>
            <person name="Lindquist E.A."/>
            <person name="Lipzen A."/>
            <person name="Lundell T."/>
            <person name="Morin E."/>
            <person name="Murat C."/>
            <person name="Sun H."/>
            <person name="Tunlid A."/>
            <person name="Henrissat B."/>
            <person name="Grigoriev I.V."/>
            <person name="Hibbett D.S."/>
            <person name="Martin F."/>
            <person name="Nordberg H.P."/>
            <person name="Cantor M.N."/>
            <person name="Hua S.X."/>
        </authorList>
    </citation>
    <scope>NUCLEOTIDE SEQUENCE [LARGE SCALE GENOMIC DNA]</scope>
    <source>
        <strain evidence="2 3">MUT 4182</strain>
    </source>
</reference>
<dbReference type="CDD" id="cd02440">
    <property type="entry name" value="AdoMet_MTases"/>
    <property type="match status" value="1"/>
</dbReference>
<dbReference type="AlphaFoldDB" id="A0A0C3Q471"/>
<evidence type="ECO:0000259" key="1">
    <source>
        <dbReference type="Pfam" id="PF13847"/>
    </source>
</evidence>
<dbReference type="EMBL" id="KN823079">
    <property type="protein sequence ID" value="KIO23675.1"/>
    <property type="molecule type" value="Genomic_DNA"/>
</dbReference>
<dbReference type="Pfam" id="PF13847">
    <property type="entry name" value="Methyltransf_31"/>
    <property type="match status" value="1"/>
</dbReference>
<protein>
    <recommendedName>
        <fullName evidence="1">Methyltransferase domain-containing protein</fullName>
    </recommendedName>
</protein>
<organism evidence="2 3">
    <name type="scientific">Tulasnella calospora MUT 4182</name>
    <dbReference type="NCBI Taxonomy" id="1051891"/>
    <lineage>
        <taxon>Eukaryota</taxon>
        <taxon>Fungi</taxon>
        <taxon>Dikarya</taxon>
        <taxon>Basidiomycota</taxon>
        <taxon>Agaricomycotina</taxon>
        <taxon>Agaricomycetes</taxon>
        <taxon>Cantharellales</taxon>
        <taxon>Tulasnellaceae</taxon>
        <taxon>Tulasnella</taxon>
    </lineage>
</organism>
<gene>
    <name evidence="2" type="ORF">M407DRAFT_9322</name>
</gene>